<dbReference type="GO" id="GO:0007032">
    <property type="term" value="P:endosome organization"/>
    <property type="evidence" value="ECO:0007669"/>
    <property type="project" value="TreeGrafter"/>
</dbReference>
<keyword evidence="13" id="KW-1185">Reference proteome</keyword>
<feature type="domain" description="Vacuolar protein sorting protein 11 C-terminal" evidence="10">
    <location>
        <begin position="994"/>
        <end position="1024"/>
    </location>
</feature>
<evidence type="ECO:0000313" key="13">
    <source>
        <dbReference type="Proteomes" id="UP001215151"/>
    </source>
</evidence>
<feature type="repeat" description="CHCR" evidence="8">
    <location>
        <begin position="432"/>
        <end position="591"/>
    </location>
</feature>
<dbReference type="InterPro" id="IPR015943">
    <property type="entry name" value="WD40/YVTN_repeat-like_dom_sf"/>
</dbReference>
<feature type="compositionally biased region" description="Low complexity" evidence="9">
    <location>
        <begin position="640"/>
        <end position="650"/>
    </location>
</feature>
<dbReference type="PROSITE" id="PS50236">
    <property type="entry name" value="CHCR"/>
    <property type="match status" value="1"/>
</dbReference>
<comment type="subcellular location">
    <subcellularLocation>
        <location evidence="1">Endomembrane system</location>
        <topology evidence="1">Peripheral membrane protein</topology>
    </subcellularLocation>
</comment>
<dbReference type="InterPro" id="IPR024763">
    <property type="entry name" value="VPS11_C"/>
</dbReference>
<dbReference type="Gene3D" id="1.25.40.10">
    <property type="entry name" value="Tetratricopeptide repeat domain"/>
    <property type="match status" value="1"/>
</dbReference>
<dbReference type="Proteomes" id="UP001215151">
    <property type="component" value="Unassembled WGS sequence"/>
</dbReference>
<dbReference type="InterPro" id="IPR057308">
    <property type="entry name" value="CHCR_PEP5_VPS11"/>
</dbReference>
<evidence type="ECO:0000256" key="4">
    <source>
        <dbReference type="ARBA" id="ARBA00022771"/>
    </source>
</evidence>
<dbReference type="SUPFAM" id="SSF48371">
    <property type="entry name" value="ARM repeat"/>
    <property type="match status" value="1"/>
</dbReference>
<keyword evidence="3" id="KW-0479">Metal-binding</keyword>
<dbReference type="InterPro" id="IPR000547">
    <property type="entry name" value="Clathrin_H-chain/VPS_repeat"/>
</dbReference>
<evidence type="ECO:0000259" key="10">
    <source>
        <dbReference type="Pfam" id="PF12451"/>
    </source>
</evidence>
<dbReference type="InterPro" id="IPR011990">
    <property type="entry name" value="TPR-like_helical_dom_sf"/>
</dbReference>
<dbReference type="GO" id="GO:0007033">
    <property type="term" value="P:vacuole organization"/>
    <property type="evidence" value="ECO:0007669"/>
    <property type="project" value="TreeGrafter"/>
</dbReference>
<dbReference type="SUPFAM" id="SSF101908">
    <property type="entry name" value="Putative isomerase YbhE"/>
    <property type="match status" value="1"/>
</dbReference>
<evidence type="ECO:0000313" key="12">
    <source>
        <dbReference type="EMBL" id="KAJ8501671.1"/>
    </source>
</evidence>
<gene>
    <name evidence="12" type="ORF">ONZ51_g470</name>
</gene>
<dbReference type="InterPro" id="IPR057307">
    <property type="entry name" value="PEP5_VPS11_N"/>
</dbReference>
<evidence type="ECO:0000256" key="5">
    <source>
        <dbReference type="ARBA" id="ARBA00022833"/>
    </source>
</evidence>
<evidence type="ECO:0008006" key="14">
    <source>
        <dbReference type="Google" id="ProtNLM"/>
    </source>
</evidence>
<keyword evidence="6" id="KW-0653">Protein transport</keyword>
<evidence type="ECO:0000256" key="7">
    <source>
        <dbReference type="ARBA" id="ARBA00023136"/>
    </source>
</evidence>
<dbReference type="GO" id="GO:0008270">
    <property type="term" value="F:zinc ion binding"/>
    <property type="evidence" value="ECO:0007669"/>
    <property type="project" value="UniProtKB-KW"/>
</dbReference>
<accession>A0AAD7XGF4</accession>
<dbReference type="InterPro" id="IPR016024">
    <property type="entry name" value="ARM-type_fold"/>
</dbReference>
<keyword evidence="5" id="KW-0862">Zinc</keyword>
<evidence type="ECO:0000256" key="3">
    <source>
        <dbReference type="ARBA" id="ARBA00022723"/>
    </source>
</evidence>
<evidence type="ECO:0000256" key="6">
    <source>
        <dbReference type="ARBA" id="ARBA00022927"/>
    </source>
</evidence>
<evidence type="ECO:0000256" key="8">
    <source>
        <dbReference type="PROSITE-ProRule" id="PRU01006"/>
    </source>
</evidence>
<feature type="region of interest" description="Disordered" evidence="9">
    <location>
        <begin position="727"/>
        <end position="749"/>
    </location>
</feature>
<dbReference type="EMBL" id="JAPEVG010000005">
    <property type="protein sequence ID" value="KAJ8501671.1"/>
    <property type="molecule type" value="Genomic_DNA"/>
</dbReference>
<dbReference type="GO" id="GO:0006886">
    <property type="term" value="P:intracellular protein transport"/>
    <property type="evidence" value="ECO:0007669"/>
    <property type="project" value="UniProtKB-UniRule"/>
</dbReference>
<evidence type="ECO:0000256" key="2">
    <source>
        <dbReference type="ARBA" id="ARBA00022448"/>
    </source>
</evidence>
<evidence type="ECO:0000259" key="11">
    <source>
        <dbReference type="Pfam" id="PF23341"/>
    </source>
</evidence>
<protein>
    <recommendedName>
        <fullName evidence="14">RING-type E3 ubiquitin transferase</fullName>
    </recommendedName>
</protein>
<dbReference type="GO" id="GO:0006904">
    <property type="term" value="P:vesicle docking involved in exocytosis"/>
    <property type="evidence" value="ECO:0007669"/>
    <property type="project" value="TreeGrafter"/>
</dbReference>
<dbReference type="PANTHER" id="PTHR23323">
    <property type="entry name" value="VACUOLAR PROTEIN SORTING-ASSOCIATED PROTEIN"/>
    <property type="match status" value="1"/>
</dbReference>
<keyword evidence="7" id="KW-0472">Membrane</keyword>
<feature type="region of interest" description="Disordered" evidence="9">
    <location>
        <begin position="640"/>
        <end position="691"/>
    </location>
</feature>
<comment type="caution">
    <text evidence="12">The sequence shown here is derived from an EMBL/GenBank/DDBJ whole genome shotgun (WGS) entry which is preliminary data.</text>
</comment>
<dbReference type="Pfam" id="PF23356">
    <property type="entry name" value="TPR_PEP5_VPS11"/>
    <property type="match status" value="2"/>
</dbReference>
<dbReference type="Pfam" id="PF23341">
    <property type="entry name" value="PEP5_VPS11_N"/>
    <property type="match status" value="1"/>
</dbReference>
<organism evidence="12 13">
    <name type="scientific">Trametes cubensis</name>
    <dbReference type="NCBI Taxonomy" id="1111947"/>
    <lineage>
        <taxon>Eukaryota</taxon>
        <taxon>Fungi</taxon>
        <taxon>Dikarya</taxon>
        <taxon>Basidiomycota</taxon>
        <taxon>Agaricomycotina</taxon>
        <taxon>Agaricomycetes</taxon>
        <taxon>Polyporales</taxon>
        <taxon>Polyporaceae</taxon>
        <taxon>Trametes</taxon>
    </lineage>
</organism>
<proteinExistence type="predicted"/>
<dbReference type="Pfam" id="PF12451">
    <property type="entry name" value="VPS11_C"/>
    <property type="match status" value="1"/>
</dbReference>
<keyword evidence="4" id="KW-0863">Zinc-finger</keyword>
<feature type="domain" description="PEP5/VPS11 N-terminal" evidence="11">
    <location>
        <begin position="13"/>
        <end position="366"/>
    </location>
</feature>
<evidence type="ECO:0000256" key="9">
    <source>
        <dbReference type="SAM" id="MobiDB-lite"/>
    </source>
</evidence>
<dbReference type="GO" id="GO:0005768">
    <property type="term" value="C:endosome"/>
    <property type="evidence" value="ECO:0007669"/>
    <property type="project" value="TreeGrafter"/>
</dbReference>
<sequence>MAQPASASAAPAWRQFPFFDVVPVKDIHDLASPPEVFQKTPEISTITPSSAGLIVADIHGSVYLINRDFEIAKSWVAHTGGRVTHMAERKGILVTLGEEDTARHPFLKVWDLQVFDKKTGAPLLLRSAKVQSGNRPHPVSVMALSASLSYLAIGLGDGTVILYRHLDQSIYSTSGSLNTLPKPRIIHESPTEPITGLGFREPTEDSPNVYLFIVTTNRVLCYQASGKGSGGTPTVVDEIGAGLGCATMDWKAREVVVARDEALYLCGTDSRGSCYAYEGPKSSIYTHRNYIVIVSPPFTPSASAASATVRNFVAKNNAPTGSDITKLTVFDPENQYVAHSGTFTEGVREVFSAWGKLYVLSNDGKVGPFLLCLEEKPTSAKLEMLYRKGLYTLALNIAETQKLDESHIADIHKQYGDQLYAKGDYDNAMQQYIQTIRHVQPSYVIRKVFLDAQRIHNLVTYLQELHSLGLANADHTTLLLNTYTKLKDVGRLDSFIKRESLRTSADGDKDELPFDLDTAIRVCRQAGYFEHASYLAKKYERHEDYLRIQIEDAGNYKDALKYLRRLGAEAAESNLARYGRAMLENLPEETTDLLIDICTSLAPLSVDADESDSAAPVKQPSGGPSYLSYLALNRASVASAPSASESTPPSGTQANGSKAPDTPSRQHSIHDTTPPPSTPTTAHPSKARLASVKRPSPRLYFAHFVDHPHHFVRFLESVARKRWGQTLENASEPQPVEADPNADEQAERRDQAAVWNTLFELYLSQPQGTDSGADSNSKALAVLQNTRLPYDPTHALILCSTRGFTPGLVLLWERMGMQEDVVRFFMDRHQDGDTDASAEVVRRLDQYGPARPQLYPLVLRFLTSTPALLTKHREDVRRVLGVIDEQKIMPPVSVVQLLSRNSVASVGLVKEWLMARIKSAREEVETDQKLISSYRADTEAKLQQVQELSDPDRPRVFHVTQCSACQGGLDLPAVHFMCLPQNETECPNCAREHGIIREIRRNNERLADQHDLFLSEVREGPNKLAFDSHLKTLNSSNAFEMLFARGDENPFMEYARDSEGNRIWAPGSVIFCDLPMLTDRAISLRKEAIRTFNARYPPRTDLDSLPPELRMPDIDKDVGRESKDGYYLIYGFLLTMEQLHSCVEGLGRKIHEHDIDNYYEIRRYLQERYNFDGLKVLCDTPAQLDSFVFTLWTNGKPGRHANGHLYDQEEERRAIQLLADTFSPYSGQTQPMWYWGREHFPSFCTHPTDRERWKLLTSLVDPNVLRASSTASMVTVASRSACHRTLVPLMAHLMQTQNYQ</sequence>
<dbReference type="Gene3D" id="2.130.10.10">
    <property type="entry name" value="YVTN repeat-like/Quinoprotein amine dehydrogenase"/>
    <property type="match status" value="1"/>
</dbReference>
<dbReference type="GO" id="GO:0030674">
    <property type="term" value="F:protein-macromolecule adaptor activity"/>
    <property type="evidence" value="ECO:0007669"/>
    <property type="project" value="TreeGrafter"/>
</dbReference>
<dbReference type="GO" id="GO:0030897">
    <property type="term" value="C:HOPS complex"/>
    <property type="evidence" value="ECO:0007669"/>
    <property type="project" value="TreeGrafter"/>
</dbReference>
<name>A0AAD7XGF4_9APHY</name>
<dbReference type="GO" id="GO:0048284">
    <property type="term" value="P:organelle fusion"/>
    <property type="evidence" value="ECO:0007669"/>
    <property type="project" value="TreeGrafter"/>
</dbReference>
<dbReference type="PANTHER" id="PTHR23323:SF24">
    <property type="entry name" value="VACUOLAR PROTEIN SORTING-ASSOCIATED PROTEIN 11 HOMOLOG"/>
    <property type="match status" value="1"/>
</dbReference>
<reference evidence="12" key="1">
    <citation type="submission" date="2022-11" db="EMBL/GenBank/DDBJ databases">
        <title>Genome Sequence of Cubamyces cubensis.</title>
        <authorList>
            <person name="Buettner E."/>
        </authorList>
    </citation>
    <scope>NUCLEOTIDE SEQUENCE</scope>
    <source>
        <strain evidence="12">MPL-01</strain>
    </source>
</reference>
<evidence type="ECO:0000256" key="1">
    <source>
        <dbReference type="ARBA" id="ARBA00004184"/>
    </source>
</evidence>
<keyword evidence="2" id="KW-0813">Transport</keyword>